<dbReference type="Pfam" id="PF01408">
    <property type="entry name" value="GFO_IDH_MocA"/>
    <property type="match status" value="1"/>
</dbReference>
<evidence type="ECO:0000313" key="3">
    <source>
        <dbReference type="Proteomes" id="UP000320421"/>
    </source>
</evidence>
<gene>
    <name evidence="2" type="primary">iolG_11</name>
    <name evidence="2" type="ORF">HG66A1_43270</name>
</gene>
<evidence type="ECO:0000259" key="1">
    <source>
        <dbReference type="Pfam" id="PF01408"/>
    </source>
</evidence>
<dbReference type="SUPFAM" id="SSF51735">
    <property type="entry name" value="NAD(P)-binding Rossmann-fold domains"/>
    <property type="match status" value="1"/>
</dbReference>
<reference evidence="2 3" key="1">
    <citation type="submission" date="2019-02" db="EMBL/GenBank/DDBJ databases">
        <title>Deep-cultivation of Planctomycetes and their phenomic and genomic characterization uncovers novel biology.</title>
        <authorList>
            <person name="Wiegand S."/>
            <person name="Jogler M."/>
            <person name="Boedeker C."/>
            <person name="Pinto D."/>
            <person name="Vollmers J."/>
            <person name="Rivas-Marin E."/>
            <person name="Kohn T."/>
            <person name="Peeters S.H."/>
            <person name="Heuer A."/>
            <person name="Rast P."/>
            <person name="Oberbeckmann S."/>
            <person name="Bunk B."/>
            <person name="Jeske O."/>
            <person name="Meyerdierks A."/>
            <person name="Storesund J.E."/>
            <person name="Kallscheuer N."/>
            <person name="Luecker S."/>
            <person name="Lage O.M."/>
            <person name="Pohl T."/>
            <person name="Merkel B.J."/>
            <person name="Hornburger P."/>
            <person name="Mueller R.-W."/>
            <person name="Bruemmer F."/>
            <person name="Labrenz M."/>
            <person name="Spormann A.M."/>
            <person name="Op den Camp H."/>
            <person name="Overmann J."/>
            <person name="Amann R."/>
            <person name="Jetten M.S.M."/>
            <person name="Mascher T."/>
            <person name="Medema M.H."/>
            <person name="Devos D.P."/>
            <person name="Kaster A.-K."/>
            <person name="Ovreas L."/>
            <person name="Rohde M."/>
            <person name="Galperin M.Y."/>
            <person name="Jogler C."/>
        </authorList>
    </citation>
    <scope>NUCLEOTIDE SEQUENCE [LARGE SCALE GENOMIC DNA]</scope>
    <source>
        <strain evidence="2 3">HG66A1</strain>
    </source>
</reference>
<dbReference type="PANTHER" id="PTHR43377:SF1">
    <property type="entry name" value="BILIVERDIN REDUCTASE A"/>
    <property type="match status" value="1"/>
</dbReference>
<organism evidence="2 3">
    <name type="scientific">Gimesia chilikensis</name>
    <dbReference type="NCBI Taxonomy" id="2605989"/>
    <lineage>
        <taxon>Bacteria</taxon>
        <taxon>Pseudomonadati</taxon>
        <taxon>Planctomycetota</taxon>
        <taxon>Planctomycetia</taxon>
        <taxon>Planctomycetales</taxon>
        <taxon>Planctomycetaceae</taxon>
        <taxon>Gimesia</taxon>
    </lineage>
</organism>
<dbReference type="GO" id="GO:0050112">
    <property type="term" value="F:inositol 2-dehydrogenase (NAD+) activity"/>
    <property type="evidence" value="ECO:0007669"/>
    <property type="project" value="UniProtKB-EC"/>
</dbReference>
<dbReference type="InterPro" id="IPR000683">
    <property type="entry name" value="Gfo/Idh/MocA-like_OxRdtase_N"/>
</dbReference>
<dbReference type="InterPro" id="IPR051450">
    <property type="entry name" value="Gfo/Idh/MocA_Oxidoreductases"/>
</dbReference>
<dbReference type="InterPro" id="IPR036291">
    <property type="entry name" value="NAD(P)-bd_dom_sf"/>
</dbReference>
<proteinExistence type="predicted"/>
<dbReference type="RefSeq" id="WP_145188474.1">
    <property type="nucleotide sequence ID" value="NZ_CP036266.1"/>
</dbReference>
<evidence type="ECO:0000313" key="2">
    <source>
        <dbReference type="EMBL" id="QDT22519.1"/>
    </source>
</evidence>
<dbReference type="SUPFAM" id="SSF55347">
    <property type="entry name" value="Glyceraldehyde-3-phosphate dehydrogenase-like, C-terminal domain"/>
    <property type="match status" value="1"/>
</dbReference>
<dbReference type="GO" id="GO:0000166">
    <property type="term" value="F:nucleotide binding"/>
    <property type="evidence" value="ECO:0007669"/>
    <property type="project" value="InterPro"/>
</dbReference>
<dbReference type="EC" id="1.1.1.18" evidence="2"/>
<dbReference type="Gene3D" id="3.40.50.720">
    <property type="entry name" value="NAD(P)-binding Rossmann-like Domain"/>
    <property type="match status" value="1"/>
</dbReference>
<dbReference type="PANTHER" id="PTHR43377">
    <property type="entry name" value="BILIVERDIN REDUCTASE A"/>
    <property type="match status" value="1"/>
</dbReference>
<accession>A0A517PT16</accession>
<protein>
    <submittedName>
        <fullName evidence="2">Inositol 2-dehydrogenase</fullName>
        <ecNumber evidence="2">1.1.1.18</ecNumber>
    </submittedName>
</protein>
<keyword evidence="2" id="KW-0560">Oxidoreductase</keyword>
<dbReference type="AlphaFoldDB" id="A0A517PT16"/>
<keyword evidence="3" id="KW-1185">Reference proteome</keyword>
<dbReference type="Proteomes" id="UP000320421">
    <property type="component" value="Chromosome"/>
</dbReference>
<dbReference type="OrthoDB" id="9815825at2"/>
<sequence length="324" mass="35660">MAAKSFKPVKTGVIGLGRFGRLHALTLAGLAEAELAAVVARRQESLDALRKELPDVPGWTNLTQAIEESDAEAWVVACTTESHVAVTRELLEHGKVVLLEKPISETLEEAESLAPLVRPDSSNLMLGHILLFNSEFQELREVARKRGPISYIDCVRHRPASIVQDFPGENPLQAAMVHDLYSTQVLLDCAEPDHFSAQFHRTENGEIDLAVAQLQWKGGPVASFVASYLTPAGMPPRGFDRTEVFGEGWSARIEPNPRPISVWDNAAAWPLALEVRANPPSGMMAEELRCFCRVVRNTEAVPAGATYSDAMQVQRWMEKLNAFA</sequence>
<feature type="domain" description="Gfo/Idh/MocA-like oxidoreductase N-terminal" evidence="1">
    <location>
        <begin position="10"/>
        <end position="128"/>
    </location>
</feature>
<dbReference type="EMBL" id="CP036266">
    <property type="protein sequence ID" value="QDT22519.1"/>
    <property type="molecule type" value="Genomic_DNA"/>
</dbReference>
<dbReference type="Gene3D" id="3.30.360.10">
    <property type="entry name" value="Dihydrodipicolinate Reductase, domain 2"/>
    <property type="match status" value="1"/>
</dbReference>
<name>A0A517PT16_9PLAN</name>